<keyword evidence="1" id="KW-0812">Transmembrane</keyword>
<dbReference type="Pfam" id="PF18917">
    <property type="entry name" value="LiaI-LiaF-like_TM1"/>
    <property type="match status" value="1"/>
</dbReference>
<accession>A0A0Q3TIB8</accession>
<evidence type="ECO:0000256" key="1">
    <source>
        <dbReference type="SAM" id="Phobius"/>
    </source>
</evidence>
<proteinExistence type="predicted"/>
<protein>
    <recommendedName>
        <fullName evidence="2">LiaI-LiaF-like transmembrane region domain-containing protein</fullName>
    </recommendedName>
</protein>
<reference evidence="3 4" key="1">
    <citation type="submission" date="2015-09" db="EMBL/GenBank/DDBJ databases">
        <title>Genome sequencing project for genomic taxonomy and phylogenomics of Bacillus-like bacteria.</title>
        <authorList>
            <person name="Liu B."/>
            <person name="Wang J."/>
            <person name="Zhu Y."/>
            <person name="Liu G."/>
            <person name="Chen Q."/>
            <person name="Chen Z."/>
            <person name="Lan J."/>
            <person name="Che J."/>
            <person name="Ge C."/>
            <person name="Shi H."/>
            <person name="Pan Z."/>
            <person name="Liu X."/>
        </authorList>
    </citation>
    <scope>NUCLEOTIDE SEQUENCE [LARGE SCALE GENOMIC DNA]</scope>
    <source>
        <strain evidence="3 4">LMG 18435</strain>
    </source>
</reference>
<dbReference type="OrthoDB" id="2989824at2"/>
<dbReference type="Proteomes" id="UP000051888">
    <property type="component" value="Unassembled WGS sequence"/>
</dbReference>
<feature type="transmembrane region" description="Helical" evidence="1">
    <location>
        <begin position="80"/>
        <end position="100"/>
    </location>
</feature>
<organism evidence="3 4">
    <name type="scientific">Heyndrickxia shackletonii</name>
    <dbReference type="NCBI Taxonomy" id="157838"/>
    <lineage>
        <taxon>Bacteria</taxon>
        <taxon>Bacillati</taxon>
        <taxon>Bacillota</taxon>
        <taxon>Bacilli</taxon>
        <taxon>Bacillales</taxon>
        <taxon>Bacillaceae</taxon>
        <taxon>Heyndrickxia</taxon>
    </lineage>
</organism>
<keyword evidence="1" id="KW-0472">Membrane</keyword>
<feature type="domain" description="LiaI-LiaF-like transmembrane region" evidence="2">
    <location>
        <begin position="6"/>
        <end position="47"/>
    </location>
</feature>
<dbReference type="STRING" id="157838.AN964_07640"/>
<comment type="caution">
    <text evidence="3">The sequence shown here is derived from an EMBL/GenBank/DDBJ whole genome shotgun (WGS) entry which is preliminary data.</text>
</comment>
<name>A0A0Q3TIB8_9BACI</name>
<keyword evidence="4" id="KW-1185">Reference proteome</keyword>
<dbReference type="EMBL" id="LJJC01000004">
    <property type="protein sequence ID" value="KQL53377.1"/>
    <property type="molecule type" value="Genomic_DNA"/>
</dbReference>
<feature type="transmembrane region" description="Helical" evidence="1">
    <location>
        <begin position="140"/>
        <end position="157"/>
    </location>
</feature>
<evidence type="ECO:0000313" key="4">
    <source>
        <dbReference type="Proteomes" id="UP000051888"/>
    </source>
</evidence>
<keyword evidence="1" id="KW-1133">Transmembrane helix</keyword>
<dbReference type="AlphaFoldDB" id="A0A0Q3TIB8"/>
<dbReference type="InterPro" id="IPR043726">
    <property type="entry name" value="LiaI-LiaF-like_TM1"/>
</dbReference>
<evidence type="ECO:0000259" key="2">
    <source>
        <dbReference type="Pfam" id="PF18917"/>
    </source>
</evidence>
<evidence type="ECO:0000313" key="3">
    <source>
        <dbReference type="EMBL" id="KQL53377.1"/>
    </source>
</evidence>
<feature type="transmembrane region" description="Helical" evidence="1">
    <location>
        <begin position="112"/>
        <end position="134"/>
    </location>
</feature>
<gene>
    <name evidence="3" type="ORF">AN964_07640</name>
</gene>
<sequence length="160" mass="18281">MKNQKVFAGIILLGFGFYFYLSQNHLELFKEYITWPSLFIIVGIAFLVQGYSGKNYEAILPGVIFTGFGLHFHVGHKLSIWPNNMGIFLLIISLGFLLQYQKTRNGLFQGMLFLIISIILLFYDKVIGTLGLLQNRVNTIWKYSPVALIVIGVILLFKKK</sequence>
<feature type="transmembrane region" description="Helical" evidence="1">
    <location>
        <begin position="7"/>
        <end position="26"/>
    </location>
</feature>
<dbReference type="RefSeq" id="WP_055739103.1">
    <property type="nucleotide sequence ID" value="NZ_JAAIWL010000014.1"/>
</dbReference>
<feature type="transmembrane region" description="Helical" evidence="1">
    <location>
        <begin position="32"/>
        <end position="51"/>
    </location>
</feature>
<dbReference type="PATRIC" id="fig|157838.3.peg.1679"/>
<feature type="transmembrane region" description="Helical" evidence="1">
    <location>
        <begin position="58"/>
        <end position="74"/>
    </location>
</feature>